<organism evidence="1">
    <name type="scientific">marine sediment metagenome</name>
    <dbReference type="NCBI Taxonomy" id="412755"/>
    <lineage>
        <taxon>unclassified sequences</taxon>
        <taxon>metagenomes</taxon>
        <taxon>ecological metagenomes</taxon>
    </lineage>
</organism>
<name>A0A0F9B9V2_9ZZZZ</name>
<comment type="caution">
    <text evidence="1">The sequence shown here is derived from an EMBL/GenBank/DDBJ whole genome shotgun (WGS) entry which is preliminary data.</text>
</comment>
<sequence>PALAVIGCLCGSRLSKFTSRAMRGTYRSRTYLHERAKHGASQDVLWIRGNAFELRAEWSGIHGCRVFAGWMILSVTNKYGLSFDVFLPVAELRQRDLYDRVLLLAQTHAPKVP</sequence>
<feature type="non-terminal residue" evidence="1">
    <location>
        <position position="1"/>
    </location>
</feature>
<evidence type="ECO:0000313" key="1">
    <source>
        <dbReference type="EMBL" id="KKK81236.1"/>
    </source>
</evidence>
<evidence type="ECO:0008006" key="2">
    <source>
        <dbReference type="Google" id="ProtNLM"/>
    </source>
</evidence>
<dbReference type="EMBL" id="LAZR01053215">
    <property type="protein sequence ID" value="KKK81236.1"/>
    <property type="molecule type" value="Genomic_DNA"/>
</dbReference>
<accession>A0A0F9B9V2</accession>
<reference evidence="1" key="1">
    <citation type="journal article" date="2015" name="Nature">
        <title>Complex archaea that bridge the gap between prokaryotes and eukaryotes.</title>
        <authorList>
            <person name="Spang A."/>
            <person name="Saw J.H."/>
            <person name="Jorgensen S.L."/>
            <person name="Zaremba-Niedzwiedzka K."/>
            <person name="Martijn J."/>
            <person name="Lind A.E."/>
            <person name="van Eijk R."/>
            <person name="Schleper C."/>
            <person name="Guy L."/>
            <person name="Ettema T.J."/>
        </authorList>
    </citation>
    <scope>NUCLEOTIDE SEQUENCE</scope>
</reference>
<gene>
    <name evidence="1" type="ORF">LCGC14_2815520</name>
</gene>
<proteinExistence type="predicted"/>
<dbReference type="AlphaFoldDB" id="A0A0F9B9V2"/>
<protein>
    <recommendedName>
        <fullName evidence="2">YcxB-like protein domain-containing protein</fullName>
    </recommendedName>
</protein>